<evidence type="ECO:0000313" key="2">
    <source>
        <dbReference type="Proteomes" id="UP000077521"/>
    </source>
</evidence>
<reference evidence="1" key="2">
    <citation type="journal article" date="2019" name="IMA Fungus">
        <title>Genome sequencing and comparison of five Tilletia species to identify candidate genes for the detection of regulated species infecting wheat.</title>
        <authorList>
            <person name="Nguyen H.D.T."/>
            <person name="Sultana T."/>
            <person name="Kesanakurti P."/>
            <person name="Hambleton S."/>
        </authorList>
    </citation>
    <scope>NUCLEOTIDE SEQUENCE</scope>
    <source>
        <strain evidence="1">DAOMC 236416</strain>
    </source>
</reference>
<evidence type="ECO:0000313" key="1">
    <source>
        <dbReference type="EMBL" id="KAE8256445.1"/>
    </source>
</evidence>
<keyword evidence="2" id="KW-1185">Reference proteome</keyword>
<proteinExistence type="predicted"/>
<organism evidence="1 2">
    <name type="scientific">Tilletia indica</name>
    <dbReference type="NCBI Taxonomy" id="43049"/>
    <lineage>
        <taxon>Eukaryota</taxon>
        <taxon>Fungi</taxon>
        <taxon>Dikarya</taxon>
        <taxon>Basidiomycota</taxon>
        <taxon>Ustilaginomycotina</taxon>
        <taxon>Exobasidiomycetes</taxon>
        <taxon>Tilletiales</taxon>
        <taxon>Tilletiaceae</taxon>
        <taxon>Tilletia</taxon>
    </lineage>
</organism>
<comment type="caution">
    <text evidence="1">The sequence shown here is derived from an EMBL/GenBank/DDBJ whole genome shotgun (WGS) entry which is preliminary data.</text>
</comment>
<accession>A0A8T8T6I0</accession>
<name>A0A8T8T6I0_9BASI</name>
<protein>
    <submittedName>
        <fullName evidence="1">Uncharacterized protein</fullName>
    </submittedName>
</protein>
<gene>
    <name evidence="1" type="ORF">A4X13_0g2625</name>
</gene>
<dbReference type="AlphaFoldDB" id="A0A8T8T6I0"/>
<dbReference type="EMBL" id="LWDF02000129">
    <property type="protein sequence ID" value="KAE8256445.1"/>
    <property type="molecule type" value="Genomic_DNA"/>
</dbReference>
<reference evidence="1" key="1">
    <citation type="submission" date="2016-04" db="EMBL/GenBank/DDBJ databases">
        <authorList>
            <person name="Nguyen H.D."/>
            <person name="Samba Siva P."/>
            <person name="Cullis J."/>
            <person name="Levesque C.A."/>
            <person name="Hambleton S."/>
        </authorList>
    </citation>
    <scope>NUCLEOTIDE SEQUENCE</scope>
    <source>
        <strain evidence="1">DAOMC 236416</strain>
    </source>
</reference>
<dbReference type="Proteomes" id="UP000077521">
    <property type="component" value="Unassembled WGS sequence"/>
</dbReference>
<sequence length="417" mass="44548">MFIGPASSCVRQTVQDLVGALPRVIEDIKTPGDRSTCWHGLDTALPLYSSLVHPPTSLLTKASTMTDTGDRTITFYESDADLTNLSKNGYNLVVAQKVLSSNGTAKANLVWQSLALAPSMEVSWKVQYALAWVSKLPTSGASVTLRGKWQPCLKGESYDINEFGLWIQSADTSQADPAFLNVGKVAYSYPGSPIGVHIVVGVLNSATNKYEPIFVDESGIMVNGNAKYQPQESAQFWYQAGISNASMITSLRGKVGEQNTASPGASGKYEWWATFLVPQGRWGSSSEPPPSTYLALPASEADFSEPETAIAIGFLSGKQIITFVIAIAASARKQVADAIKSALLASLPSTKTLSVTWQGQDGKSILIEYKSGPSEVAPSNFIIAIGGDGGNSDIEKALQSAKKYMPDGETWTIEDLA</sequence>